<dbReference type="SUPFAM" id="SSF46785">
    <property type="entry name" value="Winged helix' DNA-binding domain"/>
    <property type="match status" value="1"/>
</dbReference>
<keyword evidence="3" id="KW-0949">S-adenosyl-L-methionine</keyword>
<sequence>MPAEGTDQAKHHEQPRRQGRAEPPEAAARLLEMHEQLIHARALQIAAQLGIGDLLADGPRTAADLATATETHPDALYRMMRMLAALGVFTETDPGCFALTDLGVVLRSDHPYSVHATLAFGGATAQVFLDSLHSVRTGEATFPTTFGTSFFDYLSDRPDLGDLFNTAMREMSRPVISAVLDAYDFSYARRIVDVGGGNGTLLSAILRTAPGARGFVFDAPHVAERARDRIHADGLADRCTAVGGDFFREAPEDGDLYVLKWILHDWPDDQAAAILRGCRQAMAPDGRVLIIEQVIPPGDTPHPGKTMDFSMLTLLNGRERTEEQFAALLAAADLRLNRVIPTASPCSLVEAAPA</sequence>
<organism evidence="7 8">
    <name type="scientific">Nocardiopsis rhodophaea</name>
    <dbReference type="NCBI Taxonomy" id="280238"/>
    <lineage>
        <taxon>Bacteria</taxon>
        <taxon>Bacillati</taxon>
        <taxon>Actinomycetota</taxon>
        <taxon>Actinomycetes</taxon>
        <taxon>Streptosporangiales</taxon>
        <taxon>Nocardiopsidaceae</taxon>
        <taxon>Nocardiopsis</taxon>
    </lineage>
</organism>
<reference evidence="7 8" key="1">
    <citation type="journal article" date="2019" name="Int. J. Syst. Evol. Microbiol.">
        <title>The Global Catalogue of Microorganisms (GCM) 10K type strain sequencing project: providing services to taxonomists for standard genome sequencing and annotation.</title>
        <authorList>
            <consortium name="The Broad Institute Genomics Platform"/>
            <consortium name="The Broad Institute Genome Sequencing Center for Infectious Disease"/>
            <person name="Wu L."/>
            <person name="Ma J."/>
        </authorList>
    </citation>
    <scope>NUCLEOTIDE SEQUENCE [LARGE SCALE GENOMIC DNA]</scope>
    <source>
        <strain evidence="7 8">JCM 15313</strain>
    </source>
</reference>
<dbReference type="Gene3D" id="3.40.50.150">
    <property type="entry name" value="Vaccinia Virus protein VP39"/>
    <property type="match status" value="1"/>
</dbReference>
<feature type="domain" description="O-methyltransferase C-terminal" evidence="5">
    <location>
        <begin position="135"/>
        <end position="332"/>
    </location>
</feature>
<dbReference type="SUPFAM" id="SSF53335">
    <property type="entry name" value="S-adenosyl-L-methionine-dependent methyltransferases"/>
    <property type="match status" value="1"/>
</dbReference>
<dbReference type="Proteomes" id="UP001501585">
    <property type="component" value="Unassembled WGS sequence"/>
</dbReference>
<dbReference type="RefSeq" id="WP_344165221.1">
    <property type="nucleotide sequence ID" value="NZ_BAAAPC010000024.1"/>
</dbReference>
<dbReference type="InterPro" id="IPR012967">
    <property type="entry name" value="COMT_dimerisation"/>
</dbReference>
<evidence type="ECO:0000313" key="7">
    <source>
        <dbReference type="EMBL" id="GAA2012556.1"/>
    </source>
</evidence>
<evidence type="ECO:0000313" key="8">
    <source>
        <dbReference type="Proteomes" id="UP001501585"/>
    </source>
</evidence>
<gene>
    <name evidence="7" type="ORF">GCM10009799_46140</name>
</gene>
<dbReference type="InterPro" id="IPR036388">
    <property type="entry name" value="WH-like_DNA-bd_sf"/>
</dbReference>
<evidence type="ECO:0000259" key="6">
    <source>
        <dbReference type="Pfam" id="PF08100"/>
    </source>
</evidence>
<dbReference type="GO" id="GO:0008168">
    <property type="term" value="F:methyltransferase activity"/>
    <property type="evidence" value="ECO:0007669"/>
    <property type="project" value="UniProtKB-KW"/>
</dbReference>
<dbReference type="Pfam" id="PF00891">
    <property type="entry name" value="Methyltransf_2"/>
    <property type="match status" value="1"/>
</dbReference>
<name>A0ABN2TKM8_9ACTN</name>
<evidence type="ECO:0000256" key="4">
    <source>
        <dbReference type="SAM" id="MobiDB-lite"/>
    </source>
</evidence>
<dbReference type="InterPro" id="IPR036390">
    <property type="entry name" value="WH_DNA-bd_sf"/>
</dbReference>
<feature type="compositionally biased region" description="Basic and acidic residues" evidence="4">
    <location>
        <begin position="7"/>
        <end position="23"/>
    </location>
</feature>
<dbReference type="Gene3D" id="1.10.10.10">
    <property type="entry name" value="Winged helix-like DNA-binding domain superfamily/Winged helix DNA-binding domain"/>
    <property type="match status" value="1"/>
</dbReference>
<dbReference type="GO" id="GO:0032259">
    <property type="term" value="P:methylation"/>
    <property type="evidence" value="ECO:0007669"/>
    <property type="project" value="UniProtKB-KW"/>
</dbReference>
<evidence type="ECO:0000259" key="5">
    <source>
        <dbReference type="Pfam" id="PF00891"/>
    </source>
</evidence>
<dbReference type="EMBL" id="BAAAPC010000024">
    <property type="protein sequence ID" value="GAA2012556.1"/>
    <property type="molecule type" value="Genomic_DNA"/>
</dbReference>
<dbReference type="Pfam" id="PF08100">
    <property type="entry name" value="Dimerisation"/>
    <property type="match status" value="1"/>
</dbReference>
<proteinExistence type="predicted"/>
<feature type="region of interest" description="Disordered" evidence="4">
    <location>
        <begin position="1"/>
        <end position="23"/>
    </location>
</feature>
<evidence type="ECO:0000256" key="1">
    <source>
        <dbReference type="ARBA" id="ARBA00022603"/>
    </source>
</evidence>
<keyword evidence="2" id="KW-0808">Transferase</keyword>
<dbReference type="InterPro" id="IPR016461">
    <property type="entry name" value="COMT-like"/>
</dbReference>
<accession>A0ABN2TKM8</accession>
<evidence type="ECO:0000256" key="3">
    <source>
        <dbReference type="ARBA" id="ARBA00022691"/>
    </source>
</evidence>
<dbReference type="InterPro" id="IPR029063">
    <property type="entry name" value="SAM-dependent_MTases_sf"/>
</dbReference>
<keyword evidence="1 7" id="KW-0489">Methyltransferase</keyword>
<dbReference type="PANTHER" id="PTHR43712">
    <property type="entry name" value="PUTATIVE (AFU_ORTHOLOGUE AFUA_4G14580)-RELATED"/>
    <property type="match status" value="1"/>
</dbReference>
<dbReference type="PROSITE" id="PS51683">
    <property type="entry name" value="SAM_OMT_II"/>
    <property type="match status" value="1"/>
</dbReference>
<dbReference type="InterPro" id="IPR001077">
    <property type="entry name" value="COMT_C"/>
</dbReference>
<feature type="domain" description="O-methyltransferase dimerisation" evidence="6">
    <location>
        <begin position="38"/>
        <end position="106"/>
    </location>
</feature>
<dbReference type="PIRSF" id="PIRSF005739">
    <property type="entry name" value="O-mtase"/>
    <property type="match status" value="1"/>
</dbReference>
<evidence type="ECO:0000256" key="2">
    <source>
        <dbReference type="ARBA" id="ARBA00022679"/>
    </source>
</evidence>
<dbReference type="CDD" id="cd02440">
    <property type="entry name" value="AdoMet_MTases"/>
    <property type="match status" value="1"/>
</dbReference>
<comment type="caution">
    <text evidence="7">The sequence shown here is derived from an EMBL/GenBank/DDBJ whole genome shotgun (WGS) entry which is preliminary data.</text>
</comment>
<protein>
    <submittedName>
        <fullName evidence="7">Methyltransferase</fullName>
    </submittedName>
</protein>
<dbReference type="PANTHER" id="PTHR43712:SF2">
    <property type="entry name" value="O-METHYLTRANSFERASE CICE"/>
    <property type="match status" value="1"/>
</dbReference>
<keyword evidence="8" id="KW-1185">Reference proteome</keyword>